<feature type="domain" description="RES" evidence="1">
    <location>
        <begin position="20"/>
        <end position="165"/>
    </location>
</feature>
<evidence type="ECO:0000313" key="2">
    <source>
        <dbReference type="EMBL" id="MCB8878565.1"/>
    </source>
</evidence>
<name>A0A964E1I4_9PROT</name>
<dbReference type="Pfam" id="PF08808">
    <property type="entry name" value="RES"/>
    <property type="match status" value="1"/>
</dbReference>
<keyword evidence="3" id="KW-1185">Reference proteome</keyword>
<sequence length="200" mass="22006">DFGVEALPSGTILHRFHETARDANVFNPCKGKPTRFAPLFDSATSACIPTIYLGETYEAAAFESVFRDLPPLPNPRNVRASDLASRSHATVKLSRKLQLAPFFTQNLNMIGQTRSSMIESDATTYAQTVLWAAAVHASFPKVDGIIWTSRQHDRDRACALFGDRVSEKDLKPMSSEPIDIGPGRVRIGQCAIAYKVTIIP</sequence>
<dbReference type="AlphaFoldDB" id="A0A964E1I4"/>
<evidence type="ECO:0000313" key="3">
    <source>
        <dbReference type="Proteomes" id="UP000708298"/>
    </source>
</evidence>
<dbReference type="Proteomes" id="UP000708298">
    <property type="component" value="Unassembled WGS sequence"/>
</dbReference>
<accession>A0A964E1I4</accession>
<feature type="non-terminal residue" evidence="2">
    <location>
        <position position="1"/>
    </location>
</feature>
<comment type="caution">
    <text evidence="2">The sequence shown here is derived from an EMBL/GenBank/DDBJ whole genome shotgun (WGS) entry which is preliminary data.</text>
</comment>
<dbReference type="RefSeq" id="WP_227324203.1">
    <property type="nucleotide sequence ID" value="NZ_JAESVB010000059.1"/>
</dbReference>
<evidence type="ECO:0000259" key="1">
    <source>
        <dbReference type="Pfam" id="PF08808"/>
    </source>
</evidence>
<reference evidence="2" key="2">
    <citation type="submission" date="2021-01" db="EMBL/GenBank/DDBJ databases">
        <authorList>
            <person name="Mieszkin S."/>
            <person name="Pouder E."/>
            <person name="Alain K."/>
        </authorList>
    </citation>
    <scope>NUCLEOTIDE SEQUENCE</scope>
    <source>
        <strain evidence="2">HW T2.11</strain>
    </source>
</reference>
<dbReference type="InterPro" id="IPR014914">
    <property type="entry name" value="RES_dom"/>
</dbReference>
<organism evidence="2 3">
    <name type="scientific">Acidisoma silvae</name>
    <dbReference type="NCBI Taxonomy" id="2802396"/>
    <lineage>
        <taxon>Bacteria</taxon>
        <taxon>Pseudomonadati</taxon>
        <taxon>Pseudomonadota</taxon>
        <taxon>Alphaproteobacteria</taxon>
        <taxon>Acetobacterales</taxon>
        <taxon>Acidocellaceae</taxon>
        <taxon>Acidisoma</taxon>
    </lineage>
</organism>
<proteinExistence type="predicted"/>
<gene>
    <name evidence="2" type="ORF">ASILVAE211_25575</name>
</gene>
<reference evidence="2" key="1">
    <citation type="journal article" date="2021" name="Microorganisms">
        <title>Acidisoma silvae sp. nov. and Acidisomacellulosilytica sp. nov., Two Acidophilic Bacteria Isolated from Decaying Wood, Hydrolyzing Cellulose and Producing Poly-3-hydroxybutyrate.</title>
        <authorList>
            <person name="Mieszkin S."/>
            <person name="Pouder E."/>
            <person name="Uroz S."/>
            <person name="Simon-Colin C."/>
            <person name="Alain K."/>
        </authorList>
    </citation>
    <scope>NUCLEOTIDE SEQUENCE</scope>
    <source>
        <strain evidence="2">HW T2.11</strain>
    </source>
</reference>
<protein>
    <submittedName>
        <fullName evidence="2">RES domain-containing protein</fullName>
    </submittedName>
</protein>
<dbReference type="EMBL" id="JAESVB010000059">
    <property type="protein sequence ID" value="MCB8878565.1"/>
    <property type="molecule type" value="Genomic_DNA"/>
</dbReference>